<proteinExistence type="predicted"/>
<evidence type="ECO:0000313" key="1">
    <source>
        <dbReference type="EMBL" id="MET4719248.1"/>
    </source>
</evidence>
<keyword evidence="2" id="KW-1185">Reference proteome</keyword>
<dbReference type="EMBL" id="JBEPTQ010000002">
    <property type="protein sequence ID" value="MET4719248.1"/>
    <property type="molecule type" value="Genomic_DNA"/>
</dbReference>
<reference evidence="1 2" key="1">
    <citation type="submission" date="2024-06" db="EMBL/GenBank/DDBJ databases">
        <title>Genomic Encyclopedia of Type Strains, Phase V (KMG-V): Genome sequencing to study the core and pangenomes of soil and plant-associated prokaryotes.</title>
        <authorList>
            <person name="Whitman W."/>
        </authorList>
    </citation>
    <scope>NUCLEOTIDE SEQUENCE [LARGE SCALE GENOMIC DNA]</scope>
    <source>
        <strain evidence="1 2">USDA 160</strain>
    </source>
</reference>
<accession>A0ABV2RQP8</accession>
<organism evidence="1 2">
    <name type="scientific">Bradyrhizobium japonicum</name>
    <dbReference type="NCBI Taxonomy" id="375"/>
    <lineage>
        <taxon>Bacteria</taxon>
        <taxon>Pseudomonadati</taxon>
        <taxon>Pseudomonadota</taxon>
        <taxon>Alphaproteobacteria</taxon>
        <taxon>Hyphomicrobiales</taxon>
        <taxon>Nitrobacteraceae</taxon>
        <taxon>Bradyrhizobium</taxon>
    </lineage>
</organism>
<gene>
    <name evidence="1" type="ORF">ABIF63_003354</name>
</gene>
<sequence>MTVLNDLDAGFNVGFVIYNTGTVTLVAGGHAVNKSGKTALSTQYQAGSLFVMKRSGGPGILGDIEFLAGGDFA</sequence>
<dbReference type="RefSeq" id="WP_038959753.1">
    <property type="nucleotide sequence ID" value="NZ_CP066351.1"/>
</dbReference>
<name>A0ABV2RQP8_BRAJP</name>
<evidence type="ECO:0008006" key="3">
    <source>
        <dbReference type="Google" id="ProtNLM"/>
    </source>
</evidence>
<dbReference type="Proteomes" id="UP001549291">
    <property type="component" value="Unassembled WGS sequence"/>
</dbReference>
<evidence type="ECO:0000313" key="2">
    <source>
        <dbReference type="Proteomes" id="UP001549291"/>
    </source>
</evidence>
<comment type="caution">
    <text evidence="1">The sequence shown here is derived from an EMBL/GenBank/DDBJ whole genome shotgun (WGS) entry which is preliminary data.</text>
</comment>
<protein>
    <recommendedName>
        <fullName evidence="3">Phage tail protein</fullName>
    </recommendedName>
</protein>